<protein>
    <submittedName>
        <fullName evidence="1">Uncharacterized protein</fullName>
    </submittedName>
</protein>
<reference evidence="1 2" key="1">
    <citation type="submission" date="2022-09" db="EMBL/GenBank/DDBJ databases">
        <authorList>
            <person name="Palmer J.M."/>
        </authorList>
    </citation>
    <scope>NUCLEOTIDE SEQUENCE [LARGE SCALE GENOMIC DNA]</scope>
    <source>
        <strain evidence="1 2">DSM 7382</strain>
    </source>
</reference>
<evidence type="ECO:0000313" key="2">
    <source>
        <dbReference type="Proteomes" id="UP001385951"/>
    </source>
</evidence>
<evidence type="ECO:0000313" key="1">
    <source>
        <dbReference type="EMBL" id="KAK7691255.1"/>
    </source>
</evidence>
<comment type="caution">
    <text evidence="1">The sequence shown here is derived from an EMBL/GenBank/DDBJ whole genome shotgun (WGS) entry which is preliminary data.</text>
</comment>
<gene>
    <name evidence="1" type="ORF">QCA50_004648</name>
</gene>
<sequence>MLHRRLSSSRLSSRSCLFPHHFASSPLITSSYHVRFNSSHRQVPPSTHVSSLPPSPPLFVKLDWRLSSSSDTQDAAPVVAVSSSDGRDAAFVGFANPDFAICPICCS</sequence>
<dbReference type="AlphaFoldDB" id="A0AAW0GPT8"/>
<name>A0AAW0GPT8_9APHY</name>
<organism evidence="1 2">
    <name type="scientific">Cerrena zonata</name>
    <dbReference type="NCBI Taxonomy" id="2478898"/>
    <lineage>
        <taxon>Eukaryota</taxon>
        <taxon>Fungi</taxon>
        <taxon>Dikarya</taxon>
        <taxon>Basidiomycota</taxon>
        <taxon>Agaricomycotina</taxon>
        <taxon>Agaricomycetes</taxon>
        <taxon>Polyporales</taxon>
        <taxon>Cerrenaceae</taxon>
        <taxon>Cerrena</taxon>
    </lineage>
</organism>
<dbReference type="Proteomes" id="UP001385951">
    <property type="component" value="Unassembled WGS sequence"/>
</dbReference>
<dbReference type="EMBL" id="JASBNA010000005">
    <property type="protein sequence ID" value="KAK7691255.1"/>
    <property type="molecule type" value="Genomic_DNA"/>
</dbReference>
<proteinExistence type="predicted"/>
<keyword evidence="2" id="KW-1185">Reference proteome</keyword>
<accession>A0AAW0GPT8</accession>